<evidence type="ECO:0000313" key="1">
    <source>
        <dbReference type="EMBL" id="KZW02359.1"/>
    </source>
</evidence>
<organism evidence="1 2">
    <name type="scientific">Exidia glandulosa HHB12029</name>
    <dbReference type="NCBI Taxonomy" id="1314781"/>
    <lineage>
        <taxon>Eukaryota</taxon>
        <taxon>Fungi</taxon>
        <taxon>Dikarya</taxon>
        <taxon>Basidiomycota</taxon>
        <taxon>Agaricomycotina</taxon>
        <taxon>Agaricomycetes</taxon>
        <taxon>Auriculariales</taxon>
        <taxon>Exidiaceae</taxon>
        <taxon>Exidia</taxon>
    </lineage>
</organism>
<dbReference type="InParanoid" id="A0A165PLX2"/>
<gene>
    <name evidence="1" type="ORF">EXIGLDRAFT_759862</name>
</gene>
<name>A0A165PLX2_EXIGL</name>
<proteinExistence type="predicted"/>
<dbReference type="AlphaFoldDB" id="A0A165PLX2"/>
<dbReference type="Gene3D" id="3.80.10.10">
    <property type="entry name" value="Ribonuclease Inhibitor"/>
    <property type="match status" value="1"/>
</dbReference>
<dbReference type="Proteomes" id="UP000077266">
    <property type="component" value="Unassembled WGS sequence"/>
</dbReference>
<sequence>MASLRVLKLWATYLDVRTMTLISKAAPTIEEMLLWYDDVHENVKLEAILVAHITTPKLQYLALDVDEMDTDDLPQFFHAVAPTVTSLVLEGTALADDLHHLQALYNVESLSFLSDVDDNFFVALAETSPVVWPKLTKVAIGSTGRIIPPTNDGIVQLVQARRAVDTLDNAIEAPRQIVEVDLRCKDVPNWIHATIDHLLASPGPDSATTM</sequence>
<keyword evidence="2" id="KW-1185">Reference proteome</keyword>
<protein>
    <submittedName>
        <fullName evidence="1">Uncharacterized protein</fullName>
    </submittedName>
</protein>
<dbReference type="InterPro" id="IPR032675">
    <property type="entry name" value="LRR_dom_sf"/>
</dbReference>
<dbReference type="EMBL" id="KV425888">
    <property type="protein sequence ID" value="KZW02359.1"/>
    <property type="molecule type" value="Genomic_DNA"/>
</dbReference>
<accession>A0A165PLX2</accession>
<evidence type="ECO:0000313" key="2">
    <source>
        <dbReference type="Proteomes" id="UP000077266"/>
    </source>
</evidence>
<reference evidence="1 2" key="1">
    <citation type="journal article" date="2016" name="Mol. Biol. Evol.">
        <title>Comparative Genomics of Early-Diverging Mushroom-Forming Fungi Provides Insights into the Origins of Lignocellulose Decay Capabilities.</title>
        <authorList>
            <person name="Nagy L.G."/>
            <person name="Riley R."/>
            <person name="Tritt A."/>
            <person name="Adam C."/>
            <person name="Daum C."/>
            <person name="Floudas D."/>
            <person name="Sun H."/>
            <person name="Yadav J.S."/>
            <person name="Pangilinan J."/>
            <person name="Larsson K.H."/>
            <person name="Matsuura K."/>
            <person name="Barry K."/>
            <person name="Labutti K."/>
            <person name="Kuo R."/>
            <person name="Ohm R.A."/>
            <person name="Bhattacharya S.S."/>
            <person name="Shirouzu T."/>
            <person name="Yoshinaga Y."/>
            <person name="Martin F.M."/>
            <person name="Grigoriev I.V."/>
            <person name="Hibbett D.S."/>
        </authorList>
    </citation>
    <scope>NUCLEOTIDE SEQUENCE [LARGE SCALE GENOMIC DNA]</scope>
    <source>
        <strain evidence="1 2">HHB12029</strain>
    </source>
</reference>